<comment type="similarity">
    <text evidence="2 5">Belongs to the FliE family.</text>
</comment>
<keyword evidence="6" id="KW-0969">Cilium</keyword>
<evidence type="ECO:0000313" key="7">
    <source>
        <dbReference type="Proteomes" id="UP000254258"/>
    </source>
</evidence>
<dbReference type="InterPro" id="IPR001624">
    <property type="entry name" value="FliE"/>
</dbReference>
<dbReference type="GO" id="GO:0009425">
    <property type="term" value="C:bacterial-type flagellum basal body"/>
    <property type="evidence" value="ECO:0007669"/>
    <property type="project" value="UniProtKB-SubCell"/>
</dbReference>
<keyword evidence="7" id="KW-1185">Reference proteome</keyword>
<evidence type="ECO:0000256" key="4">
    <source>
        <dbReference type="ARBA" id="ARBA00023143"/>
    </source>
</evidence>
<protein>
    <recommendedName>
        <fullName evidence="3 5">Flagellar hook-basal body complex protein FliE</fullName>
    </recommendedName>
</protein>
<dbReference type="Proteomes" id="UP000254258">
    <property type="component" value="Unassembled WGS sequence"/>
</dbReference>
<proteinExistence type="inferred from homology"/>
<dbReference type="Pfam" id="PF02049">
    <property type="entry name" value="FliE"/>
    <property type="match status" value="1"/>
</dbReference>
<dbReference type="RefSeq" id="WP_115495143.1">
    <property type="nucleotide sequence ID" value="NZ_QRBE01000004.1"/>
</dbReference>
<sequence>MTQIDVNNVLSQMRALSAQASDGMSSATGITSSATSTNSAGANFATLFKQSIGAVAAQQNDAQAQSSAFERGDPGADLVKTSIAGQTADLAFRGLVEVRNKLVDAYTTIMNMPV</sequence>
<accession>A0A370X1E5</accession>
<evidence type="ECO:0000256" key="1">
    <source>
        <dbReference type="ARBA" id="ARBA00004117"/>
    </source>
</evidence>
<organism evidence="6 7">
    <name type="scientific">Dyella monticola</name>
    <dbReference type="NCBI Taxonomy" id="1927958"/>
    <lineage>
        <taxon>Bacteria</taxon>
        <taxon>Pseudomonadati</taxon>
        <taxon>Pseudomonadota</taxon>
        <taxon>Gammaproteobacteria</taxon>
        <taxon>Lysobacterales</taxon>
        <taxon>Rhodanobacteraceae</taxon>
        <taxon>Dyella</taxon>
    </lineage>
</organism>
<dbReference type="PANTHER" id="PTHR34653">
    <property type="match status" value="1"/>
</dbReference>
<dbReference type="GO" id="GO:0005198">
    <property type="term" value="F:structural molecule activity"/>
    <property type="evidence" value="ECO:0007669"/>
    <property type="project" value="UniProtKB-UniRule"/>
</dbReference>
<keyword evidence="6" id="KW-0282">Flagellum</keyword>
<evidence type="ECO:0000256" key="2">
    <source>
        <dbReference type="ARBA" id="ARBA00009272"/>
    </source>
</evidence>
<dbReference type="PANTHER" id="PTHR34653:SF1">
    <property type="entry name" value="FLAGELLAR HOOK-BASAL BODY COMPLEX PROTEIN FLIE"/>
    <property type="match status" value="1"/>
</dbReference>
<evidence type="ECO:0000256" key="3">
    <source>
        <dbReference type="ARBA" id="ARBA00018024"/>
    </source>
</evidence>
<comment type="caution">
    <text evidence="6">The sequence shown here is derived from an EMBL/GenBank/DDBJ whole genome shotgun (WGS) entry which is preliminary data.</text>
</comment>
<dbReference type="GO" id="GO:0003774">
    <property type="term" value="F:cytoskeletal motor activity"/>
    <property type="evidence" value="ECO:0007669"/>
    <property type="project" value="InterPro"/>
</dbReference>
<dbReference type="GO" id="GO:0071973">
    <property type="term" value="P:bacterial-type flagellum-dependent cell motility"/>
    <property type="evidence" value="ECO:0007669"/>
    <property type="project" value="InterPro"/>
</dbReference>
<dbReference type="OrthoDB" id="8909229at2"/>
<gene>
    <name evidence="5 6" type="primary">fliE</name>
    <name evidence="6" type="ORF">DWU98_08515</name>
</gene>
<evidence type="ECO:0000256" key="5">
    <source>
        <dbReference type="HAMAP-Rule" id="MF_00724"/>
    </source>
</evidence>
<dbReference type="EMBL" id="QRBE01000004">
    <property type="protein sequence ID" value="RDS82087.1"/>
    <property type="molecule type" value="Genomic_DNA"/>
</dbReference>
<keyword evidence="6" id="KW-0966">Cell projection</keyword>
<keyword evidence="4 5" id="KW-0975">Bacterial flagellum</keyword>
<dbReference type="AlphaFoldDB" id="A0A370X1E5"/>
<reference evidence="6 7" key="1">
    <citation type="submission" date="2018-07" db="EMBL/GenBank/DDBJ databases">
        <title>Dyella monticola sp. nov. and Dyella psychrodurans sp. nov. isolated from monsoon evergreen broad-leaved forest soil of Dinghu Mountain, China.</title>
        <authorList>
            <person name="Gao Z."/>
            <person name="Qiu L."/>
        </authorList>
    </citation>
    <scope>NUCLEOTIDE SEQUENCE [LARGE SCALE GENOMIC DNA]</scope>
    <source>
        <strain evidence="6 7">4G-K06</strain>
    </source>
</reference>
<comment type="subcellular location">
    <subcellularLocation>
        <location evidence="1 5">Bacterial flagellum basal body</location>
    </subcellularLocation>
</comment>
<name>A0A370X1E5_9GAMM</name>
<evidence type="ECO:0000313" key="6">
    <source>
        <dbReference type="EMBL" id="RDS82087.1"/>
    </source>
</evidence>
<dbReference type="HAMAP" id="MF_00724">
    <property type="entry name" value="FliE"/>
    <property type="match status" value="1"/>
</dbReference>
<dbReference type="NCBIfam" id="TIGR00205">
    <property type="entry name" value="fliE"/>
    <property type="match status" value="1"/>
</dbReference>